<feature type="domain" description="UFSP2 second" evidence="7">
    <location>
        <begin position="87"/>
        <end position="220"/>
    </location>
</feature>
<dbReference type="Pfam" id="PF07910">
    <property type="entry name" value="Peptidase_C78"/>
    <property type="match status" value="1"/>
</dbReference>
<evidence type="ECO:0008006" key="10">
    <source>
        <dbReference type="Google" id="ProtNLM"/>
    </source>
</evidence>
<comment type="caution">
    <text evidence="8">The sequence shown here is derived from an EMBL/GenBank/DDBJ whole genome shotgun (WGS) entry which is preliminary data.</text>
</comment>
<dbReference type="AlphaFoldDB" id="A0A8S9YPU9"/>
<keyword evidence="9" id="KW-1185">Reference proteome</keyword>
<organism evidence="8 9">
    <name type="scientific">Paragonimus skrjabini miyazakii</name>
    <dbReference type="NCBI Taxonomy" id="59628"/>
    <lineage>
        <taxon>Eukaryota</taxon>
        <taxon>Metazoa</taxon>
        <taxon>Spiralia</taxon>
        <taxon>Lophotrochozoa</taxon>
        <taxon>Platyhelminthes</taxon>
        <taxon>Trematoda</taxon>
        <taxon>Digenea</taxon>
        <taxon>Plagiorchiida</taxon>
        <taxon>Troglotremata</taxon>
        <taxon>Troglotrematidae</taxon>
        <taxon>Paragonimus</taxon>
    </lineage>
</organism>
<dbReference type="SUPFAM" id="SSF54001">
    <property type="entry name" value="Cysteine proteinases"/>
    <property type="match status" value="1"/>
</dbReference>
<dbReference type="OrthoDB" id="417506at2759"/>
<dbReference type="GO" id="GO:0005634">
    <property type="term" value="C:nucleus"/>
    <property type="evidence" value="ECO:0007669"/>
    <property type="project" value="TreeGrafter"/>
</dbReference>
<accession>A0A8S9YPU9</accession>
<dbReference type="EMBL" id="JTDE01002739">
    <property type="protein sequence ID" value="KAF7256949.1"/>
    <property type="molecule type" value="Genomic_DNA"/>
</dbReference>
<sequence>MVSFYVNKSDCSENVLLIRLTCLFPVGITFRTKDEFVHHITNLKSSLSSGIFNFEKNYITNSSRPSTLKGFWDSLQSSRHTSSIPTVNLWFNYDLDNEGCSPVIQLSQMDNCLMKLRIPVDFLFHLQQQADPQKFHDVLRYCICEYLDRFSRATLDYWERYGNPPKGMKPYNYVTDKYSITVYYPKNIYEEAEAEIRESIHKKLGLPTNEPLLRRGQALHPVPYVSHWLGPNNELLVCPHETLKPPPGNGTMYVVKGRYTYKHYLQDGMDDKNWGCAYRSLQTLISWLMWQGEIVPKRLPSFREIQSSLVRTGDKPKSFIGSRQWIGSLEVSFCLEELYRVQCRLLPVSHGADMGCIAAPQLAEHFHSGGGPVMVGGGQLAHTIIGVQLQKEDFTAVSDKPTSARYLVLDPHFTGPAGQLKIVLDKGWCGWKDSSFWKSDVHYNLCFLPPIQLGRV</sequence>
<evidence type="ECO:0000313" key="8">
    <source>
        <dbReference type="EMBL" id="KAF7256949.1"/>
    </source>
</evidence>
<proteinExistence type="inferred from homology"/>
<evidence type="ECO:0000256" key="4">
    <source>
        <dbReference type="ARBA" id="ARBA00022801"/>
    </source>
</evidence>
<dbReference type="GO" id="GO:0071567">
    <property type="term" value="F:deUFMylase activity"/>
    <property type="evidence" value="ECO:0007669"/>
    <property type="project" value="UniProtKB-ARBA"/>
</dbReference>
<dbReference type="PANTHER" id="PTHR48153">
    <property type="entry name" value="UFM1-SPECIFIC PROTEASE 2"/>
    <property type="match status" value="1"/>
</dbReference>
<keyword evidence="5" id="KW-0788">Thiol protease</keyword>
<evidence type="ECO:0000259" key="6">
    <source>
        <dbReference type="Pfam" id="PF07910"/>
    </source>
</evidence>
<dbReference type="InterPro" id="IPR038765">
    <property type="entry name" value="Papain-like_cys_pep_sf"/>
</dbReference>
<keyword evidence="4" id="KW-0378">Hydrolase</keyword>
<dbReference type="InterPro" id="IPR012462">
    <property type="entry name" value="UFSP1/2_DUB_cat"/>
</dbReference>
<dbReference type="PANTHER" id="PTHR48153:SF2">
    <property type="entry name" value="UFM1-SPECIFIC PROTEASE 2"/>
    <property type="match status" value="1"/>
</dbReference>
<evidence type="ECO:0000256" key="2">
    <source>
        <dbReference type="ARBA" id="ARBA00022670"/>
    </source>
</evidence>
<dbReference type="Proteomes" id="UP000822476">
    <property type="component" value="Unassembled WGS sequence"/>
</dbReference>
<dbReference type="InterPro" id="IPR049387">
    <property type="entry name" value="UFSP2-like_2nd"/>
</dbReference>
<feature type="domain" description="UFSP1/2/DUB catalytic" evidence="6">
    <location>
        <begin position="251"/>
        <end position="446"/>
    </location>
</feature>
<evidence type="ECO:0000256" key="3">
    <source>
        <dbReference type="ARBA" id="ARBA00022786"/>
    </source>
</evidence>
<dbReference type="GO" id="GO:0005783">
    <property type="term" value="C:endoplasmic reticulum"/>
    <property type="evidence" value="ECO:0007669"/>
    <property type="project" value="TreeGrafter"/>
</dbReference>
<comment type="similarity">
    <text evidence="1">Belongs to the peptidase C78 family.</text>
</comment>
<gene>
    <name evidence="8" type="ORF">EG68_05932</name>
</gene>
<evidence type="ECO:0000256" key="5">
    <source>
        <dbReference type="ARBA" id="ARBA00022807"/>
    </source>
</evidence>
<evidence type="ECO:0000256" key="1">
    <source>
        <dbReference type="ARBA" id="ARBA00008552"/>
    </source>
</evidence>
<protein>
    <recommendedName>
        <fullName evidence="10">Ufm1-specific protease 2</fullName>
    </recommendedName>
</protein>
<evidence type="ECO:0000259" key="7">
    <source>
        <dbReference type="Pfam" id="PF20908"/>
    </source>
</evidence>
<dbReference type="GO" id="GO:0006508">
    <property type="term" value="P:proteolysis"/>
    <property type="evidence" value="ECO:0007669"/>
    <property type="project" value="UniProtKB-KW"/>
</dbReference>
<dbReference type="Pfam" id="PF20908">
    <property type="entry name" value="UfSP2_N"/>
    <property type="match status" value="1"/>
</dbReference>
<dbReference type="Gene3D" id="3.90.70.130">
    <property type="match status" value="1"/>
</dbReference>
<evidence type="ECO:0000313" key="9">
    <source>
        <dbReference type="Proteomes" id="UP000822476"/>
    </source>
</evidence>
<keyword evidence="2" id="KW-0645">Protease</keyword>
<name>A0A8S9YPU9_9TREM</name>
<reference evidence="8" key="1">
    <citation type="submission" date="2019-07" db="EMBL/GenBank/DDBJ databases">
        <title>Annotation for the trematode Paragonimus miyazaki's.</title>
        <authorList>
            <person name="Choi Y.-J."/>
        </authorList>
    </citation>
    <scope>NUCLEOTIDE SEQUENCE</scope>
    <source>
        <strain evidence="8">Japan</strain>
    </source>
</reference>
<keyword evidence="3" id="KW-0833">Ubl conjugation pathway</keyword>